<dbReference type="EnsemblPlants" id="AET3Gv20676400.5">
    <property type="protein sequence ID" value="AET3Gv20676400.5"/>
    <property type="gene ID" value="AET3Gv20676400"/>
</dbReference>
<reference evidence="2" key="2">
    <citation type="journal article" date="2017" name="Nat. Plants">
        <title>The Aegilops tauschii genome reveals multiple impacts of transposons.</title>
        <authorList>
            <person name="Zhao G."/>
            <person name="Zou C."/>
            <person name="Li K."/>
            <person name="Wang K."/>
            <person name="Li T."/>
            <person name="Gao L."/>
            <person name="Zhang X."/>
            <person name="Wang H."/>
            <person name="Yang Z."/>
            <person name="Liu X."/>
            <person name="Jiang W."/>
            <person name="Mao L."/>
            <person name="Kong X."/>
            <person name="Jiao Y."/>
            <person name="Jia J."/>
        </authorList>
    </citation>
    <scope>NUCLEOTIDE SEQUENCE [LARGE SCALE GENOMIC DNA]</scope>
    <source>
        <strain evidence="2">cv. AL8/78</strain>
    </source>
</reference>
<dbReference type="AlphaFoldDB" id="A0A453FH17"/>
<protein>
    <submittedName>
        <fullName evidence="1">Uncharacterized protein</fullName>
    </submittedName>
</protein>
<proteinExistence type="predicted"/>
<reference evidence="1" key="4">
    <citation type="submission" date="2019-03" db="UniProtKB">
        <authorList>
            <consortium name="EnsemblPlants"/>
        </authorList>
    </citation>
    <scope>IDENTIFICATION</scope>
</reference>
<accession>A0A453FH17</accession>
<dbReference type="Proteomes" id="UP000015105">
    <property type="component" value="Chromosome 3D"/>
</dbReference>
<reference evidence="1" key="5">
    <citation type="journal article" date="2021" name="G3 (Bethesda)">
        <title>Aegilops tauschii genome assembly Aet v5.0 features greater sequence contiguity and improved annotation.</title>
        <authorList>
            <person name="Wang L."/>
            <person name="Zhu T."/>
            <person name="Rodriguez J.C."/>
            <person name="Deal K.R."/>
            <person name="Dubcovsky J."/>
            <person name="McGuire P.E."/>
            <person name="Lux T."/>
            <person name="Spannagl M."/>
            <person name="Mayer K.F.X."/>
            <person name="Baldrich P."/>
            <person name="Meyers B.C."/>
            <person name="Huo N."/>
            <person name="Gu Y.Q."/>
            <person name="Zhou H."/>
            <person name="Devos K.M."/>
            <person name="Bennetzen J.L."/>
            <person name="Unver T."/>
            <person name="Budak H."/>
            <person name="Gulick P.J."/>
            <person name="Galiba G."/>
            <person name="Kalapos B."/>
            <person name="Nelson D.R."/>
            <person name="Li P."/>
            <person name="You F.M."/>
            <person name="Luo M.C."/>
            <person name="Dvorak J."/>
        </authorList>
    </citation>
    <scope>NUCLEOTIDE SEQUENCE [LARGE SCALE GENOMIC DNA]</scope>
    <source>
        <strain evidence="1">cv. AL8/78</strain>
    </source>
</reference>
<reference evidence="1" key="3">
    <citation type="journal article" date="2017" name="Nature">
        <title>Genome sequence of the progenitor of the wheat D genome Aegilops tauschii.</title>
        <authorList>
            <person name="Luo M.C."/>
            <person name="Gu Y.Q."/>
            <person name="Puiu D."/>
            <person name="Wang H."/>
            <person name="Twardziok S.O."/>
            <person name="Deal K.R."/>
            <person name="Huo N."/>
            <person name="Zhu T."/>
            <person name="Wang L."/>
            <person name="Wang Y."/>
            <person name="McGuire P.E."/>
            <person name="Liu S."/>
            <person name="Long H."/>
            <person name="Ramasamy R.K."/>
            <person name="Rodriguez J.C."/>
            <person name="Van S.L."/>
            <person name="Yuan L."/>
            <person name="Wang Z."/>
            <person name="Xia Z."/>
            <person name="Xiao L."/>
            <person name="Anderson O.D."/>
            <person name="Ouyang S."/>
            <person name="Liang Y."/>
            <person name="Zimin A.V."/>
            <person name="Pertea G."/>
            <person name="Qi P."/>
            <person name="Bennetzen J.L."/>
            <person name="Dai X."/>
            <person name="Dawson M.W."/>
            <person name="Muller H.G."/>
            <person name="Kugler K."/>
            <person name="Rivarola-Duarte L."/>
            <person name="Spannagl M."/>
            <person name="Mayer K.F.X."/>
            <person name="Lu F.H."/>
            <person name="Bevan M.W."/>
            <person name="Leroy P."/>
            <person name="Li P."/>
            <person name="You F.M."/>
            <person name="Sun Q."/>
            <person name="Liu Z."/>
            <person name="Lyons E."/>
            <person name="Wicker T."/>
            <person name="Salzberg S.L."/>
            <person name="Devos K.M."/>
            <person name="Dvorak J."/>
        </authorList>
    </citation>
    <scope>NUCLEOTIDE SEQUENCE [LARGE SCALE GENOMIC DNA]</scope>
    <source>
        <strain evidence="1">cv. AL8/78</strain>
    </source>
</reference>
<evidence type="ECO:0000313" key="1">
    <source>
        <dbReference type="EnsemblPlants" id="AET3Gv20676400.5"/>
    </source>
</evidence>
<keyword evidence="2" id="KW-1185">Reference proteome</keyword>
<reference evidence="2" key="1">
    <citation type="journal article" date="2014" name="Science">
        <title>Ancient hybridizations among the ancestral genomes of bread wheat.</title>
        <authorList>
            <consortium name="International Wheat Genome Sequencing Consortium,"/>
            <person name="Marcussen T."/>
            <person name="Sandve S.R."/>
            <person name="Heier L."/>
            <person name="Spannagl M."/>
            <person name="Pfeifer M."/>
            <person name="Jakobsen K.S."/>
            <person name="Wulff B.B."/>
            <person name="Steuernagel B."/>
            <person name="Mayer K.F."/>
            <person name="Olsen O.A."/>
        </authorList>
    </citation>
    <scope>NUCLEOTIDE SEQUENCE [LARGE SCALE GENOMIC DNA]</scope>
    <source>
        <strain evidence="2">cv. AL8/78</strain>
    </source>
</reference>
<sequence>MSVVFLSLGCVAIKMPNFPSFTLYIRFLSTTKHFQCQSWRISSMSQTQYQARRSTINHSSFRACVGGGSLRHFFLLTPVGTLRS</sequence>
<evidence type="ECO:0000313" key="2">
    <source>
        <dbReference type="Proteomes" id="UP000015105"/>
    </source>
</evidence>
<dbReference type="Gramene" id="AET3Gv20676400.5">
    <property type="protein sequence ID" value="AET3Gv20676400.5"/>
    <property type="gene ID" value="AET3Gv20676400"/>
</dbReference>
<organism evidence="1 2">
    <name type="scientific">Aegilops tauschii subsp. strangulata</name>
    <name type="common">Goatgrass</name>
    <dbReference type="NCBI Taxonomy" id="200361"/>
    <lineage>
        <taxon>Eukaryota</taxon>
        <taxon>Viridiplantae</taxon>
        <taxon>Streptophyta</taxon>
        <taxon>Embryophyta</taxon>
        <taxon>Tracheophyta</taxon>
        <taxon>Spermatophyta</taxon>
        <taxon>Magnoliopsida</taxon>
        <taxon>Liliopsida</taxon>
        <taxon>Poales</taxon>
        <taxon>Poaceae</taxon>
        <taxon>BOP clade</taxon>
        <taxon>Pooideae</taxon>
        <taxon>Triticodae</taxon>
        <taxon>Triticeae</taxon>
        <taxon>Triticinae</taxon>
        <taxon>Aegilops</taxon>
    </lineage>
</organism>
<name>A0A453FH17_AEGTS</name>